<accession>A0A085N650</accession>
<dbReference type="AlphaFoldDB" id="A0A085N650"/>
<gene>
    <name evidence="1" type="ORF">M514_22889</name>
</gene>
<reference evidence="1" key="1">
    <citation type="journal article" date="2014" name="Nat. Genet.">
        <title>Genome and transcriptome of the porcine whipworm Trichuris suis.</title>
        <authorList>
            <person name="Jex A.R."/>
            <person name="Nejsum P."/>
            <person name="Schwarz E.M."/>
            <person name="Hu L."/>
            <person name="Young N.D."/>
            <person name="Hall R.S."/>
            <person name="Korhonen P.K."/>
            <person name="Liao S."/>
            <person name="Thamsborg S."/>
            <person name="Xia J."/>
            <person name="Xu P."/>
            <person name="Wang S."/>
            <person name="Scheerlinck J.P."/>
            <person name="Hofmann A."/>
            <person name="Sternberg P.W."/>
            <person name="Wang J."/>
            <person name="Gasser R.B."/>
        </authorList>
    </citation>
    <scope>NUCLEOTIDE SEQUENCE [LARGE SCALE GENOMIC DNA]</scope>
    <source>
        <strain evidence="1">DCEP-RM93F</strain>
    </source>
</reference>
<sequence length="108" mass="12386">MSSRIFVKCFHLVTAFRMNSQKYEFIMLLWVLLHRTLFSGLARAHRGSMSGISVSVTEWTMFNGWFTQPCNFEAEAQKSTNAELGAQALQRHLAALELKKNVTNFVKE</sequence>
<organism evidence="1">
    <name type="scientific">Trichuris suis</name>
    <name type="common">pig whipworm</name>
    <dbReference type="NCBI Taxonomy" id="68888"/>
    <lineage>
        <taxon>Eukaryota</taxon>
        <taxon>Metazoa</taxon>
        <taxon>Ecdysozoa</taxon>
        <taxon>Nematoda</taxon>
        <taxon>Enoplea</taxon>
        <taxon>Dorylaimia</taxon>
        <taxon>Trichinellida</taxon>
        <taxon>Trichuridae</taxon>
        <taxon>Trichuris</taxon>
    </lineage>
</organism>
<dbReference type="EMBL" id="KL367547">
    <property type="protein sequence ID" value="KFD64946.1"/>
    <property type="molecule type" value="Genomic_DNA"/>
</dbReference>
<proteinExistence type="predicted"/>
<name>A0A085N650_9BILA</name>
<evidence type="ECO:0000313" key="1">
    <source>
        <dbReference type="EMBL" id="KFD64946.1"/>
    </source>
</evidence>
<dbReference type="Proteomes" id="UP000030758">
    <property type="component" value="Unassembled WGS sequence"/>
</dbReference>
<protein>
    <submittedName>
        <fullName evidence="1">Uncharacterized protein</fullName>
    </submittedName>
</protein>